<organism evidence="2 3">
    <name type="scientific">Schizopora paradoxa</name>
    <dbReference type="NCBI Taxonomy" id="27342"/>
    <lineage>
        <taxon>Eukaryota</taxon>
        <taxon>Fungi</taxon>
        <taxon>Dikarya</taxon>
        <taxon>Basidiomycota</taxon>
        <taxon>Agaricomycotina</taxon>
        <taxon>Agaricomycetes</taxon>
        <taxon>Hymenochaetales</taxon>
        <taxon>Schizoporaceae</taxon>
        <taxon>Schizopora</taxon>
    </lineage>
</organism>
<protein>
    <submittedName>
        <fullName evidence="2">Uncharacterized protein</fullName>
    </submittedName>
</protein>
<keyword evidence="3" id="KW-1185">Reference proteome</keyword>
<feature type="region of interest" description="Disordered" evidence="1">
    <location>
        <begin position="1"/>
        <end position="43"/>
    </location>
</feature>
<name>A0A0H2S6U8_9AGAM</name>
<dbReference type="EMBL" id="KQ085975">
    <property type="protein sequence ID" value="KLO12561.1"/>
    <property type="molecule type" value="Genomic_DNA"/>
</dbReference>
<sequence length="259" mass="28514">MQKMPFHSYSGGLIEPVASPYRPPSSRTDAPRTTGAKQEVRSGIIAQRNAVGPEVITENPTSSFLEGILEDMPFPERISHLDRYLPSGAVQRGISRLVVPVAGERGTSSGSGFGFGAHESASIDPLGVRLLTVEFKIRVRSHGVIPWMGGRITRALTLRKLIRRILFSYPTQIPLFQRPMGKASSELVNSELLFGRDFRSTGLHSLYNTGTDEKVRGGLFFPLLSYTIRRSSVLMSIIPRDTKGRVGFPVFEGLERSNG</sequence>
<dbReference type="Proteomes" id="UP000053477">
    <property type="component" value="Unassembled WGS sequence"/>
</dbReference>
<dbReference type="AlphaFoldDB" id="A0A0H2S6U8"/>
<evidence type="ECO:0000256" key="1">
    <source>
        <dbReference type="SAM" id="MobiDB-lite"/>
    </source>
</evidence>
<gene>
    <name evidence="2" type="ORF">SCHPADRAFT_411297</name>
</gene>
<dbReference type="InParanoid" id="A0A0H2S6U8"/>
<evidence type="ECO:0000313" key="2">
    <source>
        <dbReference type="EMBL" id="KLO12561.1"/>
    </source>
</evidence>
<proteinExistence type="predicted"/>
<accession>A0A0H2S6U8</accession>
<reference evidence="2 3" key="1">
    <citation type="submission" date="2015-04" db="EMBL/GenBank/DDBJ databases">
        <title>Complete genome sequence of Schizopora paradoxa KUC8140, a cosmopolitan wood degrader in East Asia.</title>
        <authorList>
            <consortium name="DOE Joint Genome Institute"/>
            <person name="Min B."/>
            <person name="Park H."/>
            <person name="Jang Y."/>
            <person name="Kim J.-J."/>
            <person name="Kim K.H."/>
            <person name="Pangilinan J."/>
            <person name="Lipzen A."/>
            <person name="Riley R."/>
            <person name="Grigoriev I.V."/>
            <person name="Spatafora J.W."/>
            <person name="Choi I.-G."/>
        </authorList>
    </citation>
    <scope>NUCLEOTIDE SEQUENCE [LARGE SCALE GENOMIC DNA]</scope>
    <source>
        <strain evidence="2 3">KUC8140</strain>
    </source>
</reference>
<evidence type="ECO:0000313" key="3">
    <source>
        <dbReference type="Proteomes" id="UP000053477"/>
    </source>
</evidence>